<name>A0ABR9L4C2_9PSEU</name>
<keyword evidence="1" id="KW-1133">Transmembrane helix</keyword>
<dbReference type="EMBL" id="JADBEJ010000004">
    <property type="protein sequence ID" value="MBE1575375.1"/>
    <property type="molecule type" value="Genomic_DNA"/>
</dbReference>
<comment type="caution">
    <text evidence="2">The sequence shown here is derived from an EMBL/GenBank/DDBJ whole genome shotgun (WGS) entry which is preliminary data.</text>
</comment>
<sequence>MSEWAWVIIGFLVTFGVLVAYTVKLVQRTRAIERELGRDR</sequence>
<keyword evidence="1" id="KW-0812">Transmembrane</keyword>
<evidence type="ECO:0000256" key="1">
    <source>
        <dbReference type="SAM" id="Phobius"/>
    </source>
</evidence>
<dbReference type="Proteomes" id="UP000656548">
    <property type="component" value="Unassembled WGS sequence"/>
</dbReference>
<keyword evidence="1" id="KW-0472">Membrane</keyword>
<evidence type="ECO:0000313" key="2">
    <source>
        <dbReference type="EMBL" id="MBE1575375.1"/>
    </source>
</evidence>
<gene>
    <name evidence="2" type="ORF">H4W30_002422</name>
</gene>
<keyword evidence="3" id="KW-1185">Reference proteome</keyword>
<evidence type="ECO:0000313" key="3">
    <source>
        <dbReference type="Proteomes" id="UP000656548"/>
    </source>
</evidence>
<proteinExistence type="predicted"/>
<reference evidence="2 3" key="1">
    <citation type="submission" date="2020-10" db="EMBL/GenBank/DDBJ databases">
        <title>Sequencing the genomes of 1000 actinobacteria strains.</title>
        <authorList>
            <person name="Klenk H.-P."/>
        </authorList>
    </citation>
    <scope>NUCLEOTIDE SEQUENCE [LARGE SCALE GENOMIC DNA]</scope>
    <source>
        <strain evidence="2 3">DSM 46661</strain>
    </source>
</reference>
<organism evidence="2 3">
    <name type="scientific">Amycolatopsis roodepoortensis</name>
    <dbReference type="NCBI Taxonomy" id="700274"/>
    <lineage>
        <taxon>Bacteria</taxon>
        <taxon>Bacillati</taxon>
        <taxon>Actinomycetota</taxon>
        <taxon>Actinomycetes</taxon>
        <taxon>Pseudonocardiales</taxon>
        <taxon>Pseudonocardiaceae</taxon>
        <taxon>Amycolatopsis</taxon>
    </lineage>
</organism>
<accession>A0ABR9L4C2</accession>
<dbReference type="RefSeq" id="WP_257484912.1">
    <property type="nucleotide sequence ID" value="NZ_CP102415.1"/>
</dbReference>
<feature type="transmembrane region" description="Helical" evidence="1">
    <location>
        <begin position="6"/>
        <end position="26"/>
    </location>
</feature>
<protein>
    <submittedName>
        <fullName evidence="2">CcmD family protein</fullName>
    </submittedName>
</protein>